<proteinExistence type="predicted"/>
<organism evidence="1 2">
    <name type="scientific">Pisolithus microcarpus 441</name>
    <dbReference type="NCBI Taxonomy" id="765257"/>
    <lineage>
        <taxon>Eukaryota</taxon>
        <taxon>Fungi</taxon>
        <taxon>Dikarya</taxon>
        <taxon>Basidiomycota</taxon>
        <taxon>Agaricomycotina</taxon>
        <taxon>Agaricomycetes</taxon>
        <taxon>Agaricomycetidae</taxon>
        <taxon>Boletales</taxon>
        <taxon>Sclerodermatineae</taxon>
        <taxon>Pisolithaceae</taxon>
        <taxon>Pisolithus</taxon>
    </lineage>
</organism>
<reference evidence="1 2" key="1">
    <citation type="submission" date="2014-04" db="EMBL/GenBank/DDBJ databases">
        <authorList>
            <consortium name="DOE Joint Genome Institute"/>
            <person name="Kuo A."/>
            <person name="Kohler A."/>
            <person name="Costa M.D."/>
            <person name="Nagy L.G."/>
            <person name="Floudas D."/>
            <person name="Copeland A."/>
            <person name="Barry K.W."/>
            <person name="Cichocki N."/>
            <person name="Veneault-Fourrey C."/>
            <person name="LaButti K."/>
            <person name="Lindquist E.A."/>
            <person name="Lipzen A."/>
            <person name="Lundell T."/>
            <person name="Morin E."/>
            <person name="Murat C."/>
            <person name="Sun H."/>
            <person name="Tunlid A."/>
            <person name="Henrissat B."/>
            <person name="Grigoriev I.V."/>
            <person name="Hibbett D.S."/>
            <person name="Martin F."/>
            <person name="Nordberg H.P."/>
            <person name="Cantor M.N."/>
            <person name="Hua S.X."/>
        </authorList>
    </citation>
    <scope>NUCLEOTIDE SEQUENCE [LARGE SCALE GENOMIC DNA]</scope>
    <source>
        <strain evidence="1 2">441</strain>
    </source>
</reference>
<dbReference type="AlphaFoldDB" id="A0A0C9Z409"/>
<accession>A0A0C9Z409</accession>
<sequence length="105" mass="11934">MSLKRVKRCSSSPTLRGVAIMFVVWQGKMKKRFIVDLQAQRRVTAVHSTQRWGTRDSSGVFVCKRTKRSIVQVYAQTPRLIYSCTSDSKDSLELLIDVFIAPLLG</sequence>
<evidence type="ECO:0000313" key="2">
    <source>
        <dbReference type="Proteomes" id="UP000054018"/>
    </source>
</evidence>
<dbReference type="HOGENOM" id="CLU_2237672_0_0_1"/>
<keyword evidence="2" id="KW-1185">Reference proteome</keyword>
<name>A0A0C9Z409_9AGAM</name>
<protein>
    <submittedName>
        <fullName evidence="1">Uncharacterized protein</fullName>
    </submittedName>
</protein>
<dbReference type="EMBL" id="KN833722">
    <property type="protein sequence ID" value="KIK23841.1"/>
    <property type="molecule type" value="Genomic_DNA"/>
</dbReference>
<dbReference type="Proteomes" id="UP000054018">
    <property type="component" value="Unassembled WGS sequence"/>
</dbReference>
<evidence type="ECO:0000313" key="1">
    <source>
        <dbReference type="EMBL" id="KIK23841.1"/>
    </source>
</evidence>
<gene>
    <name evidence="1" type="ORF">PISMIDRAFT_678844</name>
</gene>
<reference evidence="2" key="2">
    <citation type="submission" date="2015-01" db="EMBL/GenBank/DDBJ databases">
        <title>Evolutionary Origins and Diversification of the Mycorrhizal Mutualists.</title>
        <authorList>
            <consortium name="DOE Joint Genome Institute"/>
            <consortium name="Mycorrhizal Genomics Consortium"/>
            <person name="Kohler A."/>
            <person name="Kuo A."/>
            <person name="Nagy L.G."/>
            <person name="Floudas D."/>
            <person name="Copeland A."/>
            <person name="Barry K.W."/>
            <person name="Cichocki N."/>
            <person name="Veneault-Fourrey C."/>
            <person name="LaButti K."/>
            <person name="Lindquist E.A."/>
            <person name="Lipzen A."/>
            <person name="Lundell T."/>
            <person name="Morin E."/>
            <person name="Murat C."/>
            <person name="Riley R."/>
            <person name="Ohm R."/>
            <person name="Sun H."/>
            <person name="Tunlid A."/>
            <person name="Henrissat B."/>
            <person name="Grigoriev I.V."/>
            <person name="Hibbett D.S."/>
            <person name="Martin F."/>
        </authorList>
    </citation>
    <scope>NUCLEOTIDE SEQUENCE [LARGE SCALE GENOMIC DNA]</scope>
    <source>
        <strain evidence="2">441</strain>
    </source>
</reference>